<reference evidence="1" key="2">
    <citation type="journal article" date="2015" name="Data Brief">
        <title>Shoot transcriptome of the giant reed, Arundo donax.</title>
        <authorList>
            <person name="Barrero R.A."/>
            <person name="Guerrero F.D."/>
            <person name="Moolhuijzen P."/>
            <person name="Goolsby J.A."/>
            <person name="Tidwell J."/>
            <person name="Bellgard S.E."/>
            <person name="Bellgard M.I."/>
        </authorList>
    </citation>
    <scope>NUCLEOTIDE SEQUENCE</scope>
    <source>
        <tissue evidence="1">Shoot tissue taken approximately 20 cm above the soil surface</tissue>
    </source>
</reference>
<dbReference type="EMBL" id="GBRH01260563">
    <property type="protein sequence ID" value="JAD37332.1"/>
    <property type="molecule type" value="Transcribed_RNA"/>
</dbReference>
<proteinExistence type="predicted"/>
<sequence>MWKLSSVPLQPFSHKAFKSIVFIFFFIS</sequence>
<evidence type="ECO:0000313" key="1">
    <source>
        <dbReference type="EMBL" id="JAD37332.1"/>
    </source>
</evidence>
<name>A0A0A8ZR62_ARUDO</name>
<protein>
    <submittedName>
        <fullName evidence="1">Uncharacterized protein</fullName>
    </submittedName>
</protein>
<reference evidence="1" key="1">
    <citation type="submission" date="2014-09" db="EMBL/GenBank/DDBJ databases">
        <authorList>
            <person name="Magalhaes I.L.F."/>
            <person name="Oliveira U."/>
            <person name="Santos F.R."/>
            <person name="Vidigal T.H.D.A."/>
            <person name="Brescovit A.D."/>
            <person name="Santos A.J."/>
        </authorList>
    </citation>
    <scope>NUCLEOTIDE SEQUENCE</scope>
    <source>
        <tissue evidence="1">Shoot tissue taken approximately 20 cm above the soil surface</tissue>
    </source>
</reference>
<organism evidence="1">
    <name type="scientific">Arundo donax</name>
    <name type="common">Giant reed</name>
    <name type="synonym">Donax arundinaceus</name>
    <dbReference type="NCBI Taxonomy" id="35708"/>
    <lineage>
        <taxon>Eukaryota</taxon>
        <taxon>Viridiplantae</taxon>
        <taxon>Streptophyta</taxon>
        <taxon>Embryophyta</taxon>
        <taxon>Tracheophyta</taxon>
        <taxon>Spermatophyta</taxon>
        <taxon>Magnoliopsida</taxon>
        <taxon>Liliopsida</taxon>
        <taxon>Poales</taxon>
        <taxon>Poaceae</taxon>
        <taxon>PACMAD clade</taxon>
        <taxon>Arundinoideae</taxon>
        <taxon>Arundineae</taxon>
        <taxon>Arundo</taxon>
    </lineage>
</organism>
<accession>A0A0A8ZR62</accession>
<dbReference type="AlphaFoldDB" id="A0A0A8ZR62"/>